<dbReference type="InterPro" id="IPR051627">
    <property type="entry name" value="SLIT-ROBO_RhoGAP"/>
</dbReference>
<proteinExistence type="predicted"/>
<dbReference type="InterPro" id="IPR027267">
    <property type="entry name" value="AH/BAR_dom_sf"/>
</dbReference>
<dbReference type="SMART" id="SM00326">
    <property type="entry name" value="SH3"/>
    <property type="match status" value="1"/>
</dbReference>
<dbReference type="Gene3D" id="2.30.30.40">
    <property type="entry name" value="SH3 Domains"/>
    <property type="match status" value="1"/>
</dbReference>
<feature type="compositionally biased region" description="Polar residues" evidence="5">
    <location>
        <begin position="82"/>
        <end position="95"/>
    </location>
</feature>
<organism evidence="9 10">
    <name type="scientific">Holothuria leucospilota</name>
    <name type="common">Black long sea cucumber</name>
    <name type="synonym">Mertensiothuria leucospilota</name>
    <dbReference type="NCBI Taxonomy" id="206669"/>
    <lineage>
        <taxon>Eukaryota</taxon>
        <taxon>Metazoa</taxon>
        <taxon>Echinodermata</taxon>
        <taxon>Eleutherozoa</taxon>
        <taxon>Echinozoa</taxon>
        <taxon>Holothuroidea</taxon>
        <taxon>Aspidochirotacea</taxon>
        <taxon>Aspidochirotida</taxon>
        <taxon>Holothuriidae</taxon>
        <taxon>Holothuria</taxon>
    </lineage>
</organism>
<comment type="caution">
    <text evidence="9">The sequence shown here is derived from an EMBL/GenBank/DDBJ whole genome shotgun (WGS) entry which is preliminary data.</text>
</comment>
<dbReference type="PROSITE" id="PS50002">
    <property type="entry name" value="SH3"/>
    <property type="match status" value="1"/>
</dbReference>
<evidence type="ECO:0000313" key="9">
    <source>
        <dbReference type="EMBL" id="KAJ8047644.1"/>
    </source>
</evidence>
<dbReference type="Proteomes" id="UP001152320">
    <property type="component" value="Chromosome 2"/>
</dbReference>
<dbReference type="InterPro" id="IPR000198">
    <property type="entry name" value="RhoGAP_dom"/>
</dbReference>
<dbReference type="InterPro" id="IPR031160">
    <property type="entry name" value="F_BAR_dom"/>
</dbReference>
<dbReference type="Pfam" id="PF00018">
    <property type="entry name" value="SH3_1"/>
    <property type="match status" value="1"/>
</dbReference>
<evidence type="ECO:0000256" key="5">
    <source>
        <dbReference type="SAM" id="MobiDB-lite"/>
    </source>
</evidence>
<dbReference type="InterPro" id="IPR001452">
    <property type="entry name" value="SH3_domain"/>
</dbReference>
<dbReference type="PANTHER" id="PTHR14166">
    <property type="entry name" value="SLIT-ROBO RHO GTPASE ACTIVATING PROTEIN"/>
    <property type="match status" value="1"/>
</dbReference>
<dbReference type="PROSITE" id="PS50238">
    <property type="entry name" value="RHOGAP"/>
    <property type="match status" value="1"/>
</dbReference>
<protein>
    <submittedName>
        <fullName evidence="9">SLIT-ROBO Rho GTPase-activating protein 3</fullName>
    </submittedName>
</protein>
<feature type="region of interest" description="Disordered" evidence="5">
    <location>
        <begin position="688"/>
        <end position="748"/>
    </location>
</feature>
<dbReference type="InterPro" id="IPR036028">
    <property type="entry name" value="SH3-like_dom_sf"/>
</dbReference>
<dbReference type="SUPFAM" id="SSF103657">
    <property type="entry name" value="BAR/IMD domain-like"/>
    <property type="match status" value="1"/>
</dbReference>
<keyword evidence="2 4" id="KW-0175">Coiled coil</keyword>
<dbReference type="Pfam" id="PF00620">
    <property type="entry name" value="RhoGAP"/>
    <property type="match status" value="1"/>
</dbReference>
<dbReference type="OrthoDB" id="5981864at2759"/>
<dbReference type="Gene3D" id="1.10.555.10">
    <property type="entry name" value="Rho GTPase activation protein"/>
    <property type="match status" value="1"/>
</dbReference>
<feature type="domain" description="Rho-GAP" evidence="7">
    <location>
        <begin position="384"/>
        <end position="572"/>
    </location>
</feature>
<evidence type="ECO:0000256" key="3">
    <source>
        <dbReference type="PROSITE-ProRule" id="PRU00192"/>
    </source>
</evidence>
<dbReference type="PROSITE" id="PS51741">
    <property type="entry name" value="F_BAR"/>
    <property type="match status" value="1"/>
</dbReference>
<keyword evidence="10" id="KW-1185">Reference proteome</keyword>
<dbReference type="SUPFAM" id="SSF48350">
    <property type="entry name" value="GTPase activation domain, GAP"/>
    <property type="match status" value="1"/>
</dbReference>
<evidence type="ECO:0000259" key="8">
    <source>
        <dbReference type="PROSITE" id="PS51741"/>
    </source>
</evidence>
<dbReference type="GO" id="GO:0007165">
    <property type="term" value="P:signal transduction"/>
    <property type="evidence" value="ECO:0007669"/>
    <property type="project" value="InterPro"/>
</dbReference>
<dbReference type="SUPFAM" id="SSF50044">
    <property type="entry name" value="SH3-domain"/>
    <property type="match status" value="1"/>
</dbReference>
<evidence type="ECO:0000259" key="7">
    <source>
        <dbReference type="PROSITE" id="PS50238"/>
    </source>
</evidence>
<dbReference type="Gene3D" id="1.20.1270.60">
    <property type="entry name" value="Arfaptin homology (AH) domain/BAR domain"/>
    <property type="match status" value="1"/>
</dbReference>
<gene>
    <name evidence="9" type="ORF">HOLleu_06691</name>
</gene>
<feature type="region of interest" description="Disordered" evidence="5">
    <location>
        <begin position="72"/>
        <end position="95"/>
    </location>
</feature>
<dbReference type="EMBL" id="JAIZAY010000002">
    <property type="protein sequence ID" value="KAJ8047644.1"/>
    <property type="molecule type" value="Genomic_DNA"/>
</dbReference>
<sequence length="748" mass="84316">MDMTKSHQKHHQLLGSIYGDHLASRFSHLREVLEAVYRKSREMTVEVHMEILRVVNELFSALKSYHSAHSESKRAGNKFKQTEQNFSNKKGSTSQKSLEKQLEKSMGKFQECQLKATKSRNDYLLTLAATNTTLQKYFKQDILTLIDCLDLGYVTQMKKTLAAFHSAELDVQKLQTDNLKRLELHVKGLDANKDKDLFLCANPSQFEPPPSFLYQPHGGDEIFHVLAEHDTLYDELCTKYESSVTRVSSLKTDTEEIKKSLDTVLATMRDDRINILMEDIGRLFQALKPKNNLHAPGTEITRSSSLRRKQTSVESEMYYLEKSKEYLQKANSQARIQARIELIQAALNIDSNHRRTVQQRSSDKSKPMMRKRPKSVFHAKLFGGNLQDYLSITKCYIPPVVESCIEFISLYGIEVEGIFRMPGSKTEINEMKAKFESGEDPLPDLGEKGDVHLVASVLKSYFRDLPEPLFPANATPDFMEASRINELDEKISKLKELVDSIPIPVMVVMRYLFEFLKALSSHSDENMMDSHNLAVCFGPTLLWTPEGEDPVTAQSSMIEVVDYCILFAHDIFPKTPGPHYKEGGDISPTGSLDTIPESTCDGDEEVPVTVGILAVAKDDYTAHTSEELSFKRGQKMVLHVRVDNFFWRGTIGDIEGLIPNSHVNIPELSSPAPTTSGFNLDHINRLNTTLANQPTPPDIVQDLPTRPTHSPSTSKAAPPVKPKPKPMRPMPSVRRNIPPPSGNKSQTL</sequence>
<keyword evidence="1 3" id="KW-0728">SH3 domain</keyword>
<evidence type="ECO:0000256" key="4">
    <source>
        <dbReference type="PROSITE-ProRule" id="PRU01077"/>
    </source>
</evidence>
<evidence type="ECO:0000259" key="6">
    <source>
        <dbReference type="PROSITE" id="PS50002"/>
    </source>
</evidence>
<dbReference type="InterPro" id="IPR008936">
    <property type="entry name" value="Rho_GTPase_activation_prot"/>
</dbReference>
<dbReference type="SMART" id="SM00324">
    <property type="entry name" value="RhoGAP"/>
    <property type="match status" value="1"/>
</dbReference>
<feature type="domain" description="SH3" evidence="6">
    <location>
        <begin position="609"/>
        <end position="668"/>
    </location>
</feature>
<dbReference type="AlphaFoldDB" id="A0A9Q1CNG5"/>
<evidence type="ECO:0000313" key="10">
    <source>
        <dbReference type="Proteomes" id="UP001152320"/>
    </source>
</evidence>
<name>A0A9Q1CNG5_HOLLE</name>
<reference evidence="9" key="1">
    <citation type="submission" date="2021-10" db="EMBL/GenBank/DDBJ databases">
        <title>Tropical sea cucumber genome reveals ecological adaptation and Cuvierian tubules defense mechanism.</title>
        <authorList>
            <person name="Chen T."/>
        </authorList>
    </citation>
    <scope>NUCLEOTIDE SEQUENCE</scope>
    <source>
        <strain evidence="9">Nanhai2018</strain>
        <tissue evidence="9">Muscle</tissue>
    </source>
</reference>
<accession>A0A9Q1CNG5</accession>
<feature type="domain" description="F-BAR" evidence="8">
    <location>
        <begin position="1"/>
        <end position="194"/>
    </location>
</feature>
<evidence type="ECO:0000256" key="1">
    <source>
        <dbReference type="ARBA" id="ARBA00022443"/>
    </source>
</evidence>
<evidence type="ECO:0000256" key="2">
    <source>
        <dbReference type="ARBA" id="ARBA00023054"/>
    </source>
</evidence>